<reference evidence="2" key="1">
    <citation type="submission" date="2022-01" db="EMBL/GenBank/DDBJ databases">
        <authorList>
            <person name="Jo J.-H."/>
            <person name="Im W.-T."/>
        </authorList>
    </citation>
    <scope>NUCLEOTIDE SEQUENCE</scope>
    <source>
        <strain evidence="2">NA20</strain>
    </source>
</reference>
<dbReference type="Proteomes" id="UP001165367">
    <property type="component" value="Unassembled WGS sequence"/>
</dbReference>
<evidence type="ECO:0000256" key="1">
    <source>
        <dbReference type="SAM" id="Phobius"/>
    </source>
</evidence>
<name>A0ABS9KWE1_9BACT</name>
<organism evidence="2 3">
    <name type="scientific">Terrimonas ginsenosidimutans</name>
    <dbReference type="NCBI Taxonomy" id="2908004"/>
    <lineage>
        <taxon>Bacteria</taxon>
        <taxon>Pseudomonadati</taxon>
        <taxon>Bacteroidota</taxon>
        <taxon>Chitinophagia</taxon>
        <taxon>Chitinophagales</taxon>
        <taxon>Chitinophagaceae</taxon>
        <taxon>Terrimonas</taxon>
    </lineage>
</organism>
<evidence type="ECO:0000313" key="2">
    <source>
        <dbReference type="EMBL" id="MCG2616577.1"/>
    </source>
</evidence>
<keyword evidence="1" id="KW-0812">Transmembrane</keyword>
<gene>
    <name evidence="2" type="ORF">LZZ85_19920</name>
</gene>
<sequence>MSNLNAFYKIGAVGLILTIALHVCFANVAENSIVHTGFALLYPSWIAFLGLGFLSKRKVEVEE</sequence>
<keyword evidence="1" id="KW-1133">Transmembrane helix</keyword>
<proteinExistence type="predicted"/>
<accession>A0ABS9KWE1</accession>
<keyword evidence="3" id="KW-1185">Reference proteome</keyword>
<dbReference type="EMBL" id="JAKLTR010000014">
    <property type="protein sequence ID" value="MCG2616577.1"/>
    <property type="molecule type" value="Genomic_DNA"/>
</dbReference>
<protein>
    <recommendedName>
        <fullName evidence="4">DUF3098 domain-containing protein</fullName>
    </recommendedName>
</protein>
<keyword evidence="1" id="KW-0472">Membrane</keyword>
<comment type="caution">
    <text evidence="2">The sequence shown here is derived from an EMBL/GenBank/DDBJ whole genome shotgun (WGS) entry which is preliminary data.</text>
</comment>
<evidence type="ECO:0008006" key="4">
    <source>
        <dbReference type="Google" id="ProtNLM"/>
    </source>
</evidence>
<dbReference type="RefSeq" id="WP_237875115.1">
    <property type="nucleotide sequence ID" value="NZ_JAKLTR010000014.1"/>
</dbReference>
<feature type="transmembrane region" description="Helical" evidence="1">
    <location>
        <begin position="36"/>
        <end position="54"/>
    </location>
</feature>
<evidence type="ECO:0000313" key="3">
    <source>
        <dbReference type="Proteomes" id="UP001165367"/>
    </source>
</evidence>